<evidence type="ECO:0000313" key="3">
    <source>
        <dbReference type="Proteomes" id="UP000184267"/>
    </source>
</evidence>
<dbReference type="EMBL" id="MNAD01001283">
    <property type="protein sequence ID" value="OJT06664.1"/>
    <property type="molecule type" value="Genomic_DNA"/>
</dbReference>
<sequence>MGIQDGKGLASKVLDDVDVTLEVNLWSLNWLVATLRGLPFDLIDIWALADGRWRMVRFSEPEVELRGANDVVLVRPLGVQRCPGFGRELSNLYSILQLSPSPTASWTNDLQMRAGPSDTVTARIVFWHSSCTDPIVFIVELIQNSYIALAGLTDTYDYMDRDAIAAWNHHFEDVGAVNVWDYDNTEWGTGHAQWYIAMPKGPAAGNVQEADDDMGDDGQGGVAVPVGHPMVAEEEIESDSEMAHRLALEEGSLEDQVNAWAALPFGNVANRVDEDVQEQAHEHKSAAGTETDSEEDEEQEEQERLELEMEMEFGVMPKDVHEVTHRLDPYSLAVRIVPPGEMTKFGFRDDDYITMFFWPLSGMPPKTMRIKLRSLDECCLGDYPVLHAYKSKPGEVFRYWDPEDGTWHDVEDYKTPFVISKNGCALLVRPSSVRVLVALGQILNAVEIERLGDCWLRDTQPLRAVMHEKRIHTCQRVPEKINVVCWGPDDRAEFVYPIPKDRNVMLGSMYRVCDALGNPSDVECWDAKVGEWRVRRVNVSFHVDKHTHTLLVRARGAKELWYLGVEIEGLALPITAPAVDTPRKRARIAQ</sequence>
<evidence type="ECO:0000313" key="2">
    <source>
        <dbReference type="EMBL" id="OJT06664.1"/>
    </source>
</evidence>
<dbReference type="Proteomes" id="UP000184267">
    <property type="component" value="Unassembled WGS sequence"/>
</dbReference>
<dbReference type="AlphaFoldDB" id="A0A1M2VGC3"/>
<feature type="compositionally biased region" description="Basic and acidic residues" evidence="1">
    <location>
        <begin position="276"/>
        <end position="285"/>
    </location>
</feature>
<accession>A0A1M2VGC3</accession>
<evidence type="ECO:0000256" key="1">
    <source>
        <dbReference type="SAM" id="MobiDB-lite"/>
    </source>
</evidence>
<comment type="caution">
    <text evidence="2">The sequence shown here is derived from an EMBL/GenBank/DDBJ whole genome shotgun (WGS) entry which is preliminary data.</text>
</comment>
<protein>
    <submittedName>
        <fullName evidence="2">Uncharacterized protein</fullName>
    </submittedName>
</protein>
<name>A0A1M2VGC3_TRAPU</name>
<reference evidence="2 3" key="1">
    <citation type="submission" date="2016-10" db="EMBL/GenBank/DDBJ databases">
        <title>Genome sequence of the basidiomycete white-rot fungus Trametes pubescens.</title>
        <authorList>
            <person name="Makela M.R."/>
            <person name="Granchi Z."/>
            <person name="Peng M."/>
            <person name="De Vries R.P."/>
            <person name="Grigoriev I."/>
            <person name="Riley R."/>
            <person name="Hilden K."/>
        </authorList>
    </citation>
    <scope>NUCLEOTIDE SEQUENCE [LARGE SCALE GENOMIC DNA]</scope>
    <source>
        <strain evidence="2 3">FBCC735</strain>
    </source>
</reference>
<feature type="compositionally biased region" description="Acidic residues" evidence="1">
    <location>
        <begin position="291"/>
        <end position="301"/>
    </location>
</feature>
<proteinExistence type="predicted"/>
<keyword evidence="3" id="KW-1185">Reference proteome</keyword>
<gene>
    <name evidence="2" type="ORF">TRAPUB_2486</name>
</gene>
<feature type="region of interest" description="Disordered" evidence="1">
    <location>
        <begin position="276"/>
        <end position="303"/>
    </location>
</feature>
<dbReference type="OrthoDB" id="2744848at2759"/>
<organism evidence="2 3">
    <name type="scientific">Trametes pubescens</name>
    <name type="common">White-rot fungus</name>
    <dbReference type="NCBI Taxonomy" id="154538"/>
    <lineage>
        <taxon>Eukaryota</taxon>
        <taxon>Fungi</taxon>
        <taxon>Dikarya</taxon>
        <taxon>Basidiomycota</taxon>
        <taxon>Agaricomycotina</taxon>
        <taxon>Agaricomycetes</taxon>
        <taxon>Polyporales</taxon>
        <taxon>Polyporaceae</taxon>
        <taxon>Trametes</taxon>
    </lineage>
</organism>